<feature type="compositionally biased region" description="Basic and acidic residues" evidence="1">
    <location>
        <begin position="305"/>
        <end position="315"/>
    </location>
</feature>
<proteinExistence type="predicted"/>
<sequence length="433" mass="47888">MSIFLAGGDPKPVKDTSDELDSTETVNIYHPGYSSLKLMLMLVAFEAPSGQRGIPFSVVLDACRILANNQDGTLRVVDAYVDLTAPDDDSSLLPPGHYTYRVNGGEACYAVCASFRAWTPPRVLPPHWDLAAMGARAAHPWSTASTYSTVVKVADGRCAVTGDVSRLENSRLVPEGEAAWWILRGMNGITNNAGGINSPPNCLALRADLNAAGMDKGHFVFAPYQGAPVCVCLTREVADFAVEYHLRAIKMPRRIHPMNVYVRFAWGLFQAFQTLLRDLSWDQSVVTVKEPNFLDVPPEPKRRRTEGNDTRRDEQGANAGGGHKEQGQEQDNADDDDDDDDDDSPQESSDDNAHEPPLDVETWTERDVEIAEGLDAELDGRPLAPYEEQAGMYRGYSKAIRLKRKYREQHPEVSAVRRARVARMGEDDDEQVV</sequence>
<feature type="region of interest" description="Disordered" evidence="1">
    <location>
        <begin position="292"/>
        <end position="367"/>
    </location>
</feature>
<accession>A0AAD7AK27</accession>
<feature type="compositionally biased region" description="Acidic residues" evidence="1">
    <location>
        <begin position="331"/>
        <end position="350"/>
    </location>
</feature>
<comment type="caution">
    <text evidence="2">The sequence shown here is derived from an EMBL/GenBank/DDBJ whole genome shotgun (WGS) entry which is preliminary data.</text>
</comment>
<dbReference type="Proteomes" id="UP001218218">
    <property type="component" value="Unassembled WGS sequence"/>
</dbReference>
<evidence type="ECO:0000256" key="1">
    <source>
        <dbReference type="SAM" id="MobiDB-lite"/>
    </source>
</evidence>
<evidence type="ECO:0000313" key="2">
    <source>
        <dbReference type="EMBL" id="KAJ7361082.1"/>
    </source>
</evidence>
<reference evidence="2" key="1">
    <citation type="submission" date="2023-03" db="EMBL/GenBank/DDBJ databases">
        <title>Massive genome expansion in bonnet fungi (Mycena s.s.) driven by repeated elements and novel gene families across ecological guilds.</title>
        <authorList>
            <consortium name="Lawrence Berkeley National Laboratory"/>
            <person name="Harder C.B."/>
            <person name="Miyauchi S."/>
            <person name="Viragh M."/>
            <person name="Kuo A."/>
            <person name="Thoen E."/>
            <person name="Andreopoulos B."/>
            <person name="Lu D."/>
            <person name="Skrede I."/>
            <person name="Drula E."/>
            <person name="Henrissat B."/>
            <person name="Morin E."/>
            <person name="Kohler A."/>
            <person name="Barry K."/>
            <person name="LaButti K."/>
            <person name="Morin E."/>
            <person name="Salamov A."/>
            <person name="Lipzen A."/>
            <person name="Mereny Z."/>
            <person name="Hegedus B."/>
            <person name="Baldrian P."/>
            <person name="Stursova M."/>
            <person name="Weitz H."/>
            <person name="Taylor A."/>
            <person name="Grigoriev I.V."/>
            <person name="Nagy L.G."/>
            <person name="Martin F."/>
            <person name="Kauserud H."/>
        </authorList>
    </citation>
    <scope>NUCLEOTIDE SEQUENCE</scope>
    <source>
        <strain evidence="2">CBHHK002</strain>
    </source>
</reference>
<dbReference type="EMBL" id="JARIHO010000005">
    <property type="protein sequence ID" value="KAJ7361082.1"/>
    <property type="molecule type" value="Genomic_DNA"/>
</dbReference>
<organism evidence="2 3">
    <name type="scientific">Mycena albidolilacea</name>
    <dbReference type="NCBI Taxonomy" id="1033008"/>
    <lineage>
        <taxon>Eukaryota</taxon>
        <taxon>Fungi</taxon>
        <taxon>Dikarya</taxon>
        <taxon>Basidiomycota</taxon>
        <taxon>Agaricomycotina</taxon>
        <taxon>Agaricomycetes</taxon>
        <taxon>Agaricomycetidae</taxon>
        <taxon>Agaricales</taxon>
        <taxon>Marasmiineae</taxon>
        <taxon>Mycenaceae</taxon>
        <taxon>Mycena</taxon>
    </lineage>
</organism>
<name>A0AAD7AK27_9AGAR</name>
<protein>
    <recommendedName>
        <fullName evidence="4">HNH nuclease domain-containing protein</fullName>
    </recommendedName>
</protein>
<dbReference type="AlphaFoldDB" id="A0AAD7AK27"/>
<evidence type="ECO:0008006" key="4">
    <source>
        <dbReference type="Google" id="ProtNLM"/>
    </source>
</evidence>
<feature type="compositionally biased region" description="Basic and acidic residues" evidence="1">
    <location>
        <begin position="351"/>
        <end position="367"/>
    </location>
</feature>
<keyword evidence="3" id="KW-1185">Reference proteome</keyword>
<gene>
    <name evidence="2" type="ORF">DFH08DRAFT_951697</name>
</gene>
<evidence type="ECO:0000313" key="3">
    <source>
        <dbReference type="Proteomes" id="UP001218218"/>
    </source>
</evidence>